<protein>
    <submittedName>
        <fullName evidence="4">Uncharacterized protein LOC129927370</fullName>
    </submittedName>
</protein>
<organism evidence="3 4">
    <name type="scientific">Biomphalaria glabrata</name>
    <name type="common">Bloodfluke planorb</name>
    <name type="synonym">Freshwater snail</name>
    <dbReference type="NCBI Taxonomy" id="6526"/>
    <lineage>
        <taxon>Eukaryota</taxon>
        <taxon>Metazoa</taxon>
        <taxon>Spiralia</taxon>
        <taxon>Lophotrochozoa</taxon>
        <taxon>Mollusca</taxon>
        <taxon>Gastropoda</taxon>
        <taxon>Heterobranchia</taxon>
        <taxon>Euthyneura</taxon>
        <taxon>Panpulmonata</taxon>
        <taxon>Hygrophila</taxon>
        <taxon>Lymnaeoidea</taxon>
        <taxon>Planorbidae</taxon>
        <taxon>Biomphalaria</taxon>
    </lineage>
</organism>
<dbReference type="PANTHER" id="PTHR22639">
    <property type="entry name" value="GAG-RELATED PROTEIN"/>
    <property type="match status" value="1"/>
</dbReference>
<name>A0A9W3AXV5_BIOGL</name>
<dbReference type="Proteomes" id="UP001165740">
    <property type="component" value="Chromosome 7"/>
</dbReference>
<evidence type="ECO:0000259" key="2">
    <source>
        <dbReference type="SMART" id="SM00343"/>
    </source>
</evidence>
<dbReference type="GO" id="GO:0008270">
    <property type="term" value="F:zinc ion binding"/>
    <property type="evidence" value="ECO:0007669"/>
    <property type="project" value="InterPro"/>
</dbReference>
<reference evidence="4" key="1">
    <citation type="submission" date="2025-08" db="UniProtKB">
        <authorList>
            <consortium name="RefSeq"/>
        </authorList>
    </citation>
    <scope>IDENTIFICATION</scope>
</reference>
<feature type="compositionally biased region" description="Pro residues" evidence="1">
    <location>
        <begin position="305"/>
        <end position="314"/>
    </location>
</feature>
<evidence type="ECO:0000256" key="1">
    <source>
        <dbReference type="SAM" id="MobiDB-lite"/>
    </source>
</evidence>
<dbReference type="SUPFAM" id="SSF57756">
    <property type="entry name" value="Retrovirus zinc finger-like domains"/>
    <property type="match status" value="1"/>
</dbReference>
<feature type="region of interest" description="Disordered" evidence="1">
    <location>
        <begin position="297"/>
        <end position="461"/>
    </location>
</feature>
<dbReference type="AlphaFoldDB" id="A0A9W3AXV5"/>
<dbReference type="GO" id="GO:0003690">
    <property type="term" value="F:double-stranded DNA binding"/>
    <property type="evidence" value="ECO:0007669"/>
    <property type="project" value="InterPro"/>
</dbReference>
<dbReference type="PANTHER" id="PTHR22639:SF3">
    <property type="entry name" value="ZINC FINGER CCHC DOMAIN-CONTAINING PROTEIN 3"/>
    <property type="match status" value="1"/>
</dbReference>
<dbReference type="InterPro" id="IPR042509">
    <property type="entry name" value="ZCCHC3"/>
</dbReference>
<dbReference type="InterPro" id="IPR036875">
    <property type="entry name" value="Znf_CCHC_sf"/>
</dbReference>
<feature type="domain" description="CCHC-type" evidence="2">
    <location>
        <begin position="192"/>
        <end position="208"/>
    </location>
</feature>
<feature type="domain" description="CCHC-type" evidence="2">
    <location>
        <begin position="230"/>
        <end position="247"/>
    </location>
</feature>
<dbReference type="InterPro" id="IPR001878">
    <property type="entry name" value="Znf_CCHC"/>
</dbReference>
<accession>A0A9W3AXV5</accession>
<feature type="compositionally biased region" description="Polar residues" evidence="1">
    <location>
        <begin position="367"/>
        <end position="383"/>
    </location>
</feature>
<dbReference type="GeneID" id="129927370"/>
<dbReference type="OMA" id="CSAHEHI"/>
<sequence length="461" mass="50646">MDKKTHTKLIAPDLCLGKKRRIDDKKEEIPKSCATWPSFLVVRCTEEGKSLTKLSPFIIYKGLKSVVGEPKSVSKLHKTMELLVEVDSKTHSDGLLRCRRLCDLQVEVMPHKSLNTSRGVISSRDLLECSEKEIVEGIEGVTHARRITRRREGEEVKTATIILTFGTRTPPEYVKAGYLRVPVRPYIPNPMRCFKCQGYGHGAAVCKRNTVCARCAGEGHEDKGCTAQFKCPNCQAGHSAYSKDCPVWKQEIAVQEYKARNGCTFSQAKSAVLALPKGQFGLTKTYAQAVAEKGRSIATQTDTLTPPPPPPPPTQKKTPPKNTPLKKQESPVVMLKNRFSVLADESMETEQHVKTNTPGEPGDIMSDTGSPQRTQPDTPTSTELEVEQLPKGRNQSGEDARGERGGNNLLSNQRDLPSPERKTSPKRGLSSSPSKPKNKNTKVTGIKGNPSGGLPRPNSSK</sequence>
<gene>
    <name evidence="4" type="primary">LOC129927370</name>
</gene>
<evidence type="ECO:0000313" key="3">
    <source>
        <dbReference type="Proteomes" id="UP001165740"/>
    </source>
</evidence>
<dbReference type="OrthoDB" id="6157833at2759"/>
<dbReference type="RefSeq" id="XP_055892059.1">
    <property type="nucleotide sequence ID" value="XM_056036084.1"/>
</dbReference>
<evidence type="ECO:0000313" key="4">
    <source>
        <dbReference type="RefSeq" id="XP_055892059.1"/>
    </source>
</evidence>
<keyword evidence="3" id="KW-1185">Reference proteome</keyword>
<dbReference type="GO" id="GO:0002218">
    <property type="term" value="P:activation of innate immune response"/>
    <property type="evidence" value="ECO:0007669"/>
    <property type="project" value="InterPro"/>
</dbReference>
<dbReference type="GO" id="GO:0003723">
    <property type="term" value="F:RNA binding"/>
    <property type="evidence" value="ECO:0007669"/>
    <property type="project" value="InterPro"/>
</dbReference>
<proteinExistence type="predicted"/>
<feature type="domain" description="CCHC-type" evidence="2">
    <location>
        <begin position="211"/>
        <end position="227"/>
    </location>
</feature>
<dbReference type="SMART" id="SM00343">
    <property type="entry name" value="ZnF_C2HC"/>
    <property type="match status" value="3"/>
</dbReference>